<accession>A0ACB7SZ16</accession>
<keyword evidence="2" id="KW-1185">Reference proteome</keyword>
<sequence length="110" mass="11892">MRAAAIAAVLSGLDTRLPFGRLGIVFSREELLKVQQNDPFCLVLSEGLREAERRDAAGYAADADGGPESACVAESPTDSYLLDHDGLLLKYIATDDESIDPFKVVVPKRL</sequence>
<dbReference type="Proteomes" id="UP000821845">
    <property type="component" value="Chromosome 2"/>
</dbReference>
<gene>
    <name evidence="1" type="ORF">HPB50_025003</name>
</gene>
<comment type="caution">
    <text evidence="1">The sequence shown here is derived from an EMBL/GenBank/DDBJ whole genome shotgun (WGS) entry which is preliminary data.</text>
</comment>
<name>A0ACB7SZ16_HYAAI</name>
<evidence type="ECO:0000313" key="2">
    <source>
        <dbReference type="Proteomes" id="UP000821845"/>
    </source>
</evidence>
<reference evidence="1" key="1">
    <citation type="submission" date="2020-05" db="EMBL/GenBank/DDBJ databases">
        <title>Large-scale comparative analyses of tick genomes elucidate their genetic diversity and vector capacities.</title>
        <authorList>
            <person name="Jia N."/>
            <person name="Wang J."/>
            <person name="Shi W."/>
            <person name="Du L."/>
            <person name="Sun Y."/>
            <person name="Zhan W."/>
            <person name="Jiang J."/>
            <person name="Wang Q."/>
            <person name="Zhang B."/>
            <person name="Ji P."/>
            <person name="Sakyi L.B."/>
            <person name="Cui X."/>
            <person name="Yuan T."/>
            <person name="Jiang B."/>
            <person name="Yang W."/>
            <person name="Lam T.T.-Y."/>
            <person name="Chang Q."/>
            <person name="Ding S."/>
            <person name="Wang X."/>
            <person name="Zhu J."/>
            <person name="Ruan X."/>
            <person name="Zhao L."/>
            <person name="Wei J."/>
            <person name="Que T."/>
            <person name="Du C."/>
            <person name="Cheng J."/>
            <person name="Dai P."/>
            <person name="Han X."/>
            <person name="Huang E."/>
            <person name="Gao Y."/>
            <person name="Liu J."/>
            <person name="Shao H."/>
            <person name="Ye R."/>
            <person name="Li L."/>
            <person name="Wei W."/>
            <person name="Wang X."/>
            <person name="Wang C."/>
            <person name="Yang T."/>
            <person name="Huo Q."/>
            <person name="Li W."/>
            <person name="Guo W."/>
            <person name="Chen H."/>
            <person name="Zhou L."/>
            <person name="Ni X."/>
            <person name="Tian J."/>
            <person name="Zhou Y."/>
            <person name="Sheng Y."/>
            <person name="Liu T."/>
            <person name="Pan Y."/>
            <person name="Xia L."/>
            <person name="Li J."/>
            <person name="Zhao F."/>
            <person name="Cao W."/>
        </authorList>
    </citation>
    <scope>NUCLEOTIDE SEQUENCE</scope>
    <source>
        <strain evidence="1">Hyas-2018</strain>
    </source>
</reference>
<organism evidence="1 2">
    <name type="scientific">Hyalomma asiaticum</name>
    <name type="common">Tick</name>
    <dbReference type="NCBI Taxonomy" id="266040"/>
    <lineage>
        <taxon>Eukaryota</taxon>
        <taxon>Metazoa</taxon>
        <taxon>Ecdysozoa</taxon>
        <taxon>Arthropoda</taxon>
        <taxon>Chelicerata</taxon>
        <taxon>Arachnida</taxon>
        <taxon>Acari</taxon>
        <taxon>Parasitiformes</taxon>
        <taxon>Ixodida</taxon>
        <taxon>Ixodoidea</taxon>
        <taxon>Ixodidae</taxon>
        <taxon>Hyalomminae</taxon>
        <taxon>Hyalomma</taxon>
    </lineage>
</organism>
<protein>
    <submittedName>
        <fullName evidence="1">Uncharacterized protein</fullName>
    </submittedName>
</protein>
<evidence type="ECO:0000313" key="1">
    <source>
        <dbReference type="EMBL" id="KAH6940123.1"/>
    </source>
</evidence>
<dbReference type="EMBL" id="CM023482">
    <property type="protein sequence ID" value="KAH6940123.1"/>
    <property type="molecule type" value="Genomic_DNA"/>
</dbReference>
<proteinExistence type="predicted"/>